<dbReference type="InterPro" id="IPR001387">
    <property type="entry name" value="Cro/C1-type_HTH"/>
</dbReference>
<dbReference type="PROSITE" id="PS50943">
    <property type="entry name" value="HTH_CROC1"/>
    <property type="match status" value="1"/>
</dbReference>
<feature type="domain" description="HTH cro/C1-type" evidence="1">
    <location>
        <begin position="15"/>
        <end position="69"/>
    </location>
</feature>
<dbReference type="AlphaFoldDB" id="K1SDK8"/>
<dbReference type="SUPFAM" id="SSF47413">
    <property type="entry name" value="lambda repressor-like DNA-binding domains"/>
    <property type="match status" value="1"/>
</dbReference>
<proteinExistence type="predicted"/>
<comment type="caution">
    <text evidence="2">The sequence shown here is derived from an EMBL/GenBank/DDBJ whole genome shotgun (WGS) entry which is preliminary data.</text>
</comment>
<reference evidence="2" key="1">
    <citation type="journal article" date="2013" name="Environ. Microbiol.">
        <title>Microbiota from the distal guts of lean and obese adolescents exhibit partial functional redundancy besides clear differences in community structure.</title>
        <authorList>
            <person name="Ferrer M."/>
            <person name="Ruiz A."/>
            <person name="Lanza F."/>
            <person name="Haange S.B."/>
            <person name="Oberbach A."/>
            <person name="Till H."/>
            <person name="Bargiela R."/>
            <person name="Campoy C."/>
            <person name="Segura M.T."/>
            <person name="Richter M."/>
            <person name="von Bergen M."/>
            <person name="Seifert J."/>
            <person name="Suarez A."/>
        </authorList>
    </citation>
    <scope>NUCLEOTIDE SEQUENCE</scope>
</reference>
<protein>
    <submittedName>
        <fullName evidence="2">Protein containing Helix-turn-helix type 3 domain protein</fullName>
    </submittedName>
</protein>
<organism evidence="2">
    <name type="scientific">human gut metagenome</name>
    <dbReference type="NCBI Taxonomy" id="408170"/>
    <lineage>
        <taxon>unclassified sequences</taxon>
        <taxon>metagenomes</taxon>
        <taxon>organismal metagenomes</taxon>
    </lineage>
</organism>
<sequence>MATKEYNNSEIAKRVEILRKRSGMSVNKMASMAGIDTGNLSRSINGKASFSDRVIYKIANALHVSVDWLENGIEPMFSPTVASTADVGAGITGSNVSQSLGSDAALAAENKLLREQNEFLQSQVKTLLAIVGQK</sequence>
<dbReference type="CDD" id="cd00093">
    <property type="entry name" value="HTH_XRE"/>
    <property type="match status" value="1"/>
</dbReference>
<dbReference type="Pfam" id="PF01381">
    <property type="entry name" value="HTH_3"/>
    <property type="match status" value="1"/>
</dbReference>
<dbReference type="SMART" id="SM00530">
    <property type="entry name" value="HTH_XRE"/>
    <property type="match status" value="1"/>
</dbReference>
<gene>
    <name evidence="2" type="ORF">LEA_20217</name>
</gene>
<dbReference type="InterPro" id="IPR010982">
    <property type="entry name" value="Lambda_DNA-bd_dom_sf"/>
</dbReference>
<name>K1SDK8_9ZZZZ</name>
<accession>K1SDK8</accession>
<dbReference type="GO" id="GO:0003677">
    <property type="term" value="F:DNA binding"/>
    <property type="evidence" value="ECO:0007669"/>
    <property type="project" value="InterPro"/>
</dbReference>
<evidence type="ECO:0000313" key="2">
    <source>
        <dbReference type="EMBL" id="EKC45491.1"/>
    </source>
</evidence>
<evidence type="ECO:0000259" key="1">
    <source>
        <dbReference type="PROSITE" id="PS50943"/>
    </source>
</evidence>
<dbReference type="EMBL" id="AJWY01013894">
    <property type="protein sequence ID" value="EKC45491.1"/>
    <property type="molecule type" value="Genomic_DNA"/>
</dbReference>
<dbReference type="Gene3D" id="1.10.260.40">
    <property type="entry name" value="lambda repressor-like DNA-binding domains"/>
    <property type="match status" value="1"/>
</dbReference>